<dbReference type="FunFam" id="3.40.50.300:FF:000154">
    <property type="entry name" value="Vesicle-fusing ATPase 1"/>
    <property type="match status" value="1"/>
</dbReference>
<keyword evidence="7" id="KW-0931">ER-Golgi transport</keyword>
<comment type="subcellular location">
    <subcellularLocation>
        <location evidence="7">Cytoplasm</location>
    </subcellularLocation>
</comment>
<dbReference type="Gene3D" id="1.10.8.60">
    <property type="match status" value="1"/>
</dbReference>
<evidence type="ECO:0000256" key="1">
    <source>
        <dbReference type="ARBA" id="ARBA00006914"/>
    </source>
</evidence>
<dbReference type="Gene3D" id="3.40.50.300">
    <property type="entry name" value="P-loop containing nucleotide triphosphate hydrolases"/>
    <property type="match status" value="1"/>
</dbReference>
<evidence type="ECO:0000259" key="8">
    <source>
        <dbReference type="SMART" id="SM00382"/>
    </source>
</evidence>
<organism evidence="9 10">
    <name type="scientific">Vittaforma corneae (strain ATCC 50505)</name>
    <name type="common">Microsporidian parasite</name>
    <name type="synonym">Nosema corneum</name>
    <dbReference type="NCBI Taxonomy" id="993615"/>
    <lineage>
        <taxon>Eukaryota</taxon>
        <taxon>Fungi</taxon>
        <taxon>Fungi incertae sedis</taxon>
        <taxon>Microsporidia</taxon>
        <taxon>Nosematidae</taxon>
        <taxon>Vittaforma</taxon>
    </lineage>
</organism>
<evidence type="ECO:0000256" key="7">
    <source>
        <dbReference type="RuleBase" id="RU367045"/>
    </source>
</evidence>
<dbReference type="InterPro" id="IPR027417">
    <property type="entry name" value="P-loop_NTPase"/>
</dbReference>
<name>L2GMX0_VITCO</name>
<evidence type="ECO:0000256" key="2">
    <source>
        <dbReference type="ARBA" id="ARBA00022448"/>
    </source>
</evidence>
<dbReference type="EMBL" id="JH370136">
    <property type="protein sequence ID" value="ELA41979.1"/>
    <property type="molecule type" value="Genomic_DNA"/>
</dbReference>
<dbReference type="GO" id="GO:0005795">
    <property type="term" value="C:Golgi stack"/>
    <property type="evidence" value="ECO:0007669"/>
    <property type="project" value="TreeGrafter"/>
</dbReference>
<dbReference type="PANTHER" id="PTHR23078:SF3">
    <property type="entry name" value="VESICLE-FUSING ATPASE"/>
    <property type="match status" value="1"/>
</dbReference>
<keyword evidence="5 7" id="KW-0653">Protein transport</keyword>
<keyword evidence="3 6" id="KW-0547">Nucleotide-binding</keyword>
<evidence type="ECO:0000313" key="10">
    <source>
        <dbReference type="Proteomes" id="UP000011082"/>
    </source>
</evidence>
<dbReference type="GO" id="GO:0006891">
    <property type="term" value="P:intra-Golgi vesicle-mediated transport"/>
    <property type="evidence" value="ECO:0007669"/>
    <property type="project" value="TreeGrafter"/>
</dbReference>
<dbReference type="GO" id="GO:0016887">
    <property type="term" value="F:ATP hydrolysis activity"/>
    <property type="evidence" value="ECO:0007669"/>
    <property type="project" value="InterPro"/>
</dbReference>
<dbReference type="InterPro" id="IPR003960">
    <property type="entry name" value="ATPase_AAA_CS"/>
</dbReference>
<dbReference type="InterPro" id="IPR003593">
    <property type="entry name" value="AAA+_ATPase"/>
</dbReference>
<keyword evidence="4 6" id="KW-0067">ATP-binding</keyword>
<evidence type="ECO:0000256" key="5">
    <source>
        <dbReference type="ARBA" id="ARBA00022927"/>
    </source>
</evidence>
<feature type="domain" description="AAA+ ATPase" evidence="8">
    <location>
        <begin position="233"/>
        <end position="379"/>
    </location>
</feature>
<keyword evidence="7" id="KW-0963">Cytoplasm</keyword>
<evidence type="ECO:0000313" key="9">
    <source>
        <dbReference type="EMBL" id="ELA41979.1"/>
    </source>
</evidence>
<dbReference type="Gene3D" id="2.40.40.20">
    <property type="match status" value="1"/>
</dbReference>
<dbReference type="GeneID" id="19881708"/>
<dbReference type="InterPro" id="IPR041569">
    <property type="entry name" value="AAA_lid_3"/>
</dbReference>
<dbReference type="RefSeq" id="XP_007604443.1">
    <property type="nucleotide sequence ID" value="XM_007604381.1"/>
</dbReference>
<comment type="similarity">
    <text evidence="1 6">Belongs to the AAA ATPase family.</text>
</comment>
<dbReference type="STRING" id="993615.L2GMX0"/>
<dbReference type="InParanoid" id="L2GMX0"/>
<protein>
    <recommendedName>
        <fullName evidence="7">Vesicular-fusion protein SEC18</fullName>
    </recommendedName>
</protein>
<dbReference type="PROSITE" id="PS00674">
    <property type="entry name" value="AAA"/>
    <property type="match status" value="1"/>
</dbReference>
<dbReference type="PANTHER" id="PTHR23078">
    <property type="entry name" value="VESICULAR-FUSION PROTEIN NSF"/>
    <property type="match status" value="1"/>
</dbReference>
<dbReference type="InterPro" id="IPR039812">
    <property type="entry name" value="Vesicle-fus_ATPase"/>
</dbReference>
<dbReference type="OrthoDB" id="9982946at2759"/>
<dbReference type="GO" id="GO:0035494">
    <property type="term" value="P:SNARE complex disassembly"/>
    <property type="evidence" value="ECO:0007669"/>
    <property type="project" value="InterPro"/>
</dbReference>
<dbReference type="AlphaFoldDB" id="L2GMX0"/>
<dbReference type="SUPFAM" id="SSF52540">
    <property type="entry name" value="P-loop containing nucleoside triphosphate hydrolases"/>
    <property type="match status" value="2"/>
</dbReference>
<evidence type="ECO:0000256" key="4">
    <source>
        <dbReference type="ARBA" id="ARBA00022840"/>
    </source>
</evidence>
<dbReference type="Pfam" id="PF00004">
    <property type="entry name" value="AAA"/>
    <property type="match status" value="1"/>
</dbReference>
<sequence length="538" mass="60280">MAKVQEFTSLTIHKTTLVQSKVNLVYINPRIPHNDTDFILLDTTYLYAFQADPDIPPHNIALSKIQREFVNKTVSTDKIDIDFIDRKYIDSINVIKFSVETINMCNIDIDAGVLKDAIRSSYEGFPFNTSQKLYLTAESHPDIIFVLGVVEIICDTKQPYGILVDSTDISVSSTSTRVNITNNMSGNLLLDPSFSFEHLGIGGLKKEFEQMFRRAFVQRLFGPSVIKKMGIPHVKGIMLYGPPGTGKTLIARKLGSLLNARPPKIVNGPEILNKYVGQSEENIRNLFKDAEDEWEKMKEESQLHIIIFDEIDAICKRRGSGGPSGVGDQVVNQLLSKIDGVESLDNILVIGMTNRLDLIDDALLRPGRFEIHLEISLPDEPARLEIFQIHTKQMSGNNYLDKNVDFPQLSKMSKNYTGAEIAAVVRGASSFALERKVKSEEGNRLVADENILITMEDMLNALNEIKPAFGFNEEEFETFNRVFYETDNITAAVNIGKVYISALRNTNLYNTNSLLFYGDNGSGKTTLAVRVALQSSFR</sequence>
<dbReference type="SMART" id="SM00382">
    <property type="entry name" value="AAA"/>
    <property type="match status" value="1"/>
</dbReference>
<gene>
    <name evidence="9" type="ORF">VICG_00996</name>
</gene>
<dbReference type="VEuPathDB" id="MicrosporidiaDB:VICG_00996"/>
<keyword evidence="10" id="KW-1185">Reference proteome</keyword>
<proteinExistence type="inferred from homology"/>
<dbReference type="GO" id="GO:0005524">
    <property type="term" value="F:ATP binding"/>
    <property type="evidence" value="ECO:0007669"/>
    <property type="project" value="UniProtKB-UniRule"/>
</dbReference>
<accession>L2GMX0</accession>
<keyword evidence="2 7" id="KW-0813">Transport</keyword>
<evidence type="ECO:0000256" key="6">
    <source>
        <dbReference type="RuleBase" id="RU003651"/>
    </source>
</evidence>
<dbReference type="FunCoup" id="L2GMX0">
    <property type="interactions" value="148"/>
</dbReference>
<dbReference type="Proteomes" id="UP000011082">
    <property type="component" value="Unassembled WGS sequence"/>
</dbReference>
<reference evidence="10" key="1">
    <citation type="submission" date="2011-05" db="EMBL/GenBank/DDBJ databases">
        <title>The genome sequence of Vittaforma corneae strain ATCC 50505.</title>
        <authorList>
            <consortium name="The Broad Institute Genome Sequencing Platform"/>
            <person name="Cuomo C."/>
            <person name="Didier E."/>
            <person name="Bowers L."/>
            <person name="Young S.K."/>
            <person name="Zeng Q."/>
            <person name="Gargeya S."/>
            <person name="Fitzgerald M."/>
            <person name="Haas B."/>
            <person name="Abouelleil A."/>
            <person name="Alvarado L."/>
            <person name="Arachchi H.M."/>
            <person name="Berlin A."/>
            <person name="Chapman S.B."/>
            <person name="Gearin G."/>
            <person name="Goldberg J."/>
            <person name="Griggs A."/>
            <person name="Gujja S."/>
            <person name="Hansen M."/>
            <person name="Heiman D."/>
            <person name="Howarth C."/>
            <person name="Larimer J."/>
            <person name="Lui A."/>
            <person name="MacDonald P.J.P."/>
            <person name="McCowen C."/>
            <person name="Montmayeur A."/>
            <person name="Murphy C."/>
            <person name="Neiman D."/>
            <person name="Pearson M."/>
            <person name="Priest M."/>
            <person name="Roberts A."/>
            <person name="Saif S."/>
            <person name="Shea T."/>
            <person name="Sisk P."/>
            <person name="Stolte C."/>
            <person name="Sykes S."/>
            <person name="Wortman J."/>
            <person name="Nusbaum C."/>
            <person name="Birren B."/>
        </authorList>
    </citation>
    <scope>NUCLEOTIDE SEQUENCE [LARGE SCALE GENOMIC DNA]</scope>
    <source>
        <strain evidence="10">ATCC 50505</strain>
    </source>
</reference>
<dbReference type="InterPro" id="IPR003959">
    <property type="entry name" value="ATPase_AAA_core"/>
</dbReference>
<dbReference type="HOGENOM" id="CLU_008037_4_0_1"/>
<evidence type="ECO:0000256" key="3">
    <source>
        <dbReference type="ARBA" id="ARBA00022741"/>
    </source>
</evidence>
<comment type="function">
    <text evidence="7">Required for vesicle-mediated transport. Catalyzes the fusion of transport vesicles within the Golgi cisternae. Is also required for transport from the endoplasmic reticulum to the Golgi stack. Seems to function as a fusion protein required for the delivery of cargo proteins to all compartments of the Golgi stack independent of vesicle origin.</text>
</comment>
<keyword evidence="7" id="KW-0378">Hydrolase</keyword>
<dbReference type="GO" id="GO:0043001">
    <property type="term" value="P:Golgi to plasma membrane protein transport"/>
    <property type="evidence" value="ECO:0007669"/>
    <property type="project" value="TreeGrafter"/>
</dbReference>
<dbReference type="Pfam" id="PF17862">
    <property type="entry name" value="AAA_lid_3"/>
    <property type="match status" value="1"/>
</dbReference>
<dbReference type="FunFam" id="1.10.8.60:FF:000115">
    <property type="entry name" value="N-ethylmaleimide-sensitive fusion protein, putative"/>
    <property type="match status" value="1"/>
</dbReference>